<dbReference type="InterPro" id="IPR029044">
    <property type="entry name" value="Nucleotide-diphossugar_trans"/>
</dbReference>
<dbReference type="RefSeq" id="WP_088254739.1">
    <property type="nucleotide sequence ID" value="NZ_NIDE01000004.1"/>
</dbReference>
<keyword evidence="3" id="KW-1185">Reference proteome</keyword>
<dbReference type="Pfam" id="PF00535">
    <property type="entry name" value="Glycos_transf_2"/>
    <property type="match status" value="1"/>
</dbReference>
<reference evidence="3" key="1">
    <citation type="submission" date="2017-06" db="EMBL/GenBank/DDBJ databases">
        <title>Genome analysis of Fimbriiglobus ruber SP5, the first member of the order Planctomycetales with confirmed chitinolytic capability.</title>
        <authorList>
            <person name="Ravin N.V."/>
            <person name="Rakitin A.L."/>
            <person name="Ivanova A.A."/>
            <person name="Beletsky A.V."/>
            <person name="Kulichevskaya I.S."/>
            <person name="Mardanov A.V."/>
            <person name="Dedysh S.N."/>
        </authorList>
    </citation>
    <scope>NUCLEOTIDE SEQUENCE [LARGE SCALE GENOMIC DNA]</scope>
    <source>
        <strain evidence="3">SP5</strain>
    </source>
</reference>
<sequence length="317" mass="35838">MKLSVALCTYNGEKYLADQLASVRAQSRLPDEVVVCDDVSTDGTVGVVRRFAAEVSFPVRVEVNAENLRSTRNFAKAIGLCTGDVVVLSDQDDVWLPHKLETLERTLLAHPEAGFVWSNAAVVNDTLNPLGFTLWDAIRFSPSDQRRVRQGRAFEVLLKRYRVTGATMAFRAAYRDIVLPIPPEWVHDAWIALVIAAVAPCVPIEEPLIRYRQHASQQIGQRMRGLYAQYLLAKQMTRGTFEAVAGRYAMARDRLGGVRGVSARDLELLDRKAQFFTRRAAMRDARWRFPRILREVWEGGYSRYALGWKSVAQDLIL</sequence>
<evidence type="ECO:0000313" key="3">
    <source>
        <dbReference type="Proteomes" id="UP000214646"/>
    </source>
</evidence>
<accession>A0A225DRM5</accession>
<dbReference type="SUPFAM" id="SSF53448">
    <property type="entry name" value="Nucleotide-diphospho-sugar transferases"/>
    <property type="match status" value="1"/>
</dbReference>
<gene>
    <name evidence="2" type="ORF">FRUB_03560</name>
</gene>
<dbReference type="PANTHER" id="PTHR22916:SF3">
    <property type="entry name" value="UDP-GLCNAC:BETAGAL BETA-1,3-N-ACETYLGLUCOSAMINYLTRANSFERASE-LIKE PROTEIN 1"/>
    <property type="match status" value="1"/>
</dbReference>
<protein>
    <submittedName>
        <fullName evidence="2">Alpha-L-Rha alpha-1,3-L-rhamnosyltransferase</fullName>
    </submittedName>
</protein>
<dbReference type="CDD" id="cd04196">
    <property type="entry name" value="GT_2_like_d"/>
    <property type="match status" value="1"/>
</dbReference>
<dbReference type="InterPro" id="IPR001173">
    <property type="entry name" value="Glyco_trans_2-like"/>
</dbReference>
<dbReference type="Proteomes" id="UP000214646">
    <property type="component" value="Unassembled WGS sequence"/>
</dbReference>
<comment type="caution">
    <text evidence="2">The sequence shown here is derived from an EMBL/GenBank/DDBJ whole genome shotgun (WGS) entry which is preliminary data.</text>
</comment>
<dbReference type="GO" id="GO:0016758">
    <property type="term" value="F:hexosyltransferase activity"/>
    <property type="evidence" value="ECO:0007669"/>
    <property type="project" value="UniProtKB-ARBA"/>
</dbReference>
<keyword evidence="2" id="KW-0808">Transferase</keyword>
<dbReference type="Gene3D" id="3.90.550.10">
    <property type="entry name" value="Spore Coat Polysaccharide Biosynthesis Protein SpsA, Chain A"/>
    <property type="match status" value="1"/>
</dbReference>
<proteinExistence type="predicted"/>
<dbReference type="AlphaFoldDB" id="A0A225DRM5"/>
<dbReference type="OrthoDB" id="9802649at2"/>
<dbReference type="EMBL" id="NIDE01000004">
    <property type="protein sequence ID" value="OWK43961.1"/>
    <property type="molecule type" value="Genomic_DNA"/>
</dbReference>
<evidence type="ECO:0000313" key="2">
    <source>
        <dbReference type="EMBL" id="OWK43961.1"/>
    </source>
</evidence>
<organism evidence="2 3">
    <name type="scientific">Fimbriiglobus ruber</name>
    <dbReference type="NCBI Taxonomy" id="1908690"/>
    <lineage>
        <taxon>Bacteria</taxon>
        <taxon>Pseudomonadati</taxon>
        <taxon>Planctomycetota</taxon>
        <taxon>Planctomycetia</taxon>
        <taxon>Gemmatales</taxon>
        <taxon>Gemmataceae</taxon>
        <taxon>Fimbriiglobus</taxon>
    </lineage>
</organism>
<feature type="domain" description="Glycosyltransferase 2-like" evidence="1">
    <location>
        <begin position="4"/>
        <end position="119"/>
    </location>
</feature>
<dbReference type="PANTHER" id="PTHR22916">
    <property type="entry name" value="GLYCOSYLTRANSFERASE"/>
    <property type="match status" value="1"/>
</dbReference>
<name>A0A225DRM5_9BACT</name>
<evidence type="ECO:0000259" key="1">
    <source>
        <dbReference type="Pfam" id="PF00535"/>
    </source>
</evidence>